<reference evidence="7" key="2">
    <citation type="journal article" date="2021" name="PeerJ">
        <title>Extensive microbial diversity within the chicken gut microbiome revealed by metagenomics and culture.</title>
        <authorList>
            <person name="Gilroy R."/>
            <person name="Ravi A."/>
            <person name="Getino M."/>
            <person name="Pursley I."/>
            <person name="Horton D.L."/>
            <person name="Alikhan N.F."/>
            <person name="Baker D."/>
            <person name="Gharbi K."/>
            <person name="Hall N."/>
            <person name="Watson M."/>
            <person name="Adriaenssens E.M."/>
            <person name="Foster-Nyarko E."/>
            <person name="Jarju S."/>
            <person name="Secka A."/>
            <person name="Antonio M."/>
            <person name="Oren A."/>
            <person name="Chaudhuri R.R."/>
            <person name="La Ragione R."/>
            <person name="Hildebrand F."/>
            <person name="Pallen M.J."/>
        </authorList>
    </citation>
    <scope>NUCLEOTIDE SEQUENCE</scope>
    <source>
        <strain evidence="7">11167</strain>
    </source>
</reference>
<dbReference type="PROSITE" id="PS51635">
    <property type="entry name" value="PNPLA"/>
    <property type="match status" value="1"/>
</dbReference>
<dbReference type="SUPFAM" id="SSF52151">
    <property type="entry name" value="FabD/lysophospholipase-like"/>
    <property type="match status" value="1"/>
</dbReference>
<dbReference type="InterPro" id="IPR016035">
    <property type="entry name" value="Acyl_Trfase/lysoPLipase"/>
</dbReference>
<evidence type="ECO:0000256" key="1">
    <source>
        <dbReference type="ARBA" id="ARBA00022801"/>
    </source>
</evidence>
<evidence type="ECO:0000256" key="2">
    <source>
        <dbReference type="ARBA" id="ARBA00022963"/>
    </source>
</evidence>
<dbReference type="Proteomes" id="UP000823633">
    <property type="component" value="Unassembled WGS sequence"/>
</dbReference>
<keyword evidence="2 4" id="KW-0442">Lipid degradation</keyword>
<accession>A0A9D9E837</accession>
<evidence type="ECO:0000259" key="6">
    <source>
        <dbReference type="PROSITE" id="PS51635"/>
    </source>
</evidence>
<proteinExistence type="predicted"/>
<dbReference type="PANTHER" id="PTHR14226">
    <property type="entry name" value="NEUROPATHY TARGET ESTERASE/SWISS CHEESE D.MELANOGASTER"/>
    <property type="match status" value="1"/>
</dbReference>
<evidence type="ECO:0000256" key="5">
    <source>
        <dbReference type="SAM" id="SignalP"/>
    </source>
</evidence>
<dbReference type="GO" id="GO:0016787">
    <property type="term" value="F:hydrolase activity"/>
    <property type="evidence" value="ECO:0007669"/>
    <property type="project" value="UniProtKB-UniRule"/>
</dbReference>
<evidence type="ECO:0000313" key="8">
    <source>
        <dbReference type="Proteomes" id="UP000823633"/>
    </source>
</evidence>
<dbReference type="PANTHER" id="PTHR14226:SF29">
    <property type="entry name" value="NEUROPATHY TARGET ESTERASE SWS"/>
    <property type="match status" value="1"/>
</dbReference>
<feature type="active site" description="Proton acceptor" evidence="4">
    <location>
        <position position="228"/>
    </location>
</feature>
<feature type="short sequence motif" description="DGA/G" evidence="4">
    <location>
        <begin position="228"/>
        <end position="230"/>
    </location>
</feature>
<evidence type="ECO:0000256" key="4">
    <source>
        <dbReference type="PROSITE-ProRule" id="PRU01161"/>
    </source>
</evidence>
<dbReference type="AlphaFoldDB" id="A0A9D9E837"/>
<feature type="domain" description="PNPLA" evidence="6">
    <location>
        <begin position="81"/>
        <end position="241"/>
    </location>
</feature>
<feature type="signal peptide" evidence="5">
    <location>
        <begin position="1"/>
        <end position="21"/>
    </location>
</feature>
<dbReference type="Pfam" id="PF01734">
    <property type="entry name" value="Patatin"/>
    <property type="match status" value="1"/>
</dbReference>
<comment type="caution">
    <text evidence="7">The sequence shown here is derived from an EMBL/GenBank/DDBJ whole genome shotgun (WGS) entry which is preliminary data.</text>
</comment>
<feature type="active site" description="Nucleophile" evidence="4">
    <location>
        <position position="114"/>
    </location>
</feature>
<dbReference type="GO" id="GO:0016042">
    <property type="term" value="P:lipid catabolic process"/>
    <property type="evidence" value="ECO:0007669"/>
    <property type="project" value="UniProtKB-UniRule"/>
</dbReference>
<keyword evidence="3 4" id="KW-0443">Lipid metabolism</keyword>
<dbReference type="InterPro" id="IPR050301">
    <property type="entry name" value="NTE"/>
</dbReference>
<keyword evidence="5" id="KW-0732">Signal</keyword>
<evidence type="ECO:0000256" key="3">
    <source>
        <dbReference type="ARBA" id="ARBA00023098"/>
    </source>
</evidence>
<gene>
    <name evidence="7" type="ORF">IAC42_03215</name>
</gene>
<dbReference type="EMBL" id="JADIMU010000020">
    <property type="protein sequence ID" value="MBO8442753.1"/>
    <property type="molecule type" value="Genomic_DNA"/>
</dbReference>
<comment type="caution">
    <text evidence="4">Lacks conserved residue(s) required for the propagation of feature annotation.</text>
</comment>
<feature type="chain" id="PRO_5038659163" evidence="5">
    <location>
        <begin position="22"/>
        <end position="700"/>
    </location>
</feature>
<protein>
    <submittedName>
        <fullName evidence="7">Patatin-like phospholipase family protein</fullName>
    </submittedName>
</protein>
<sequence length="700" mass="77974">MLKKLASLFALCLVASTILSASPADDGIIGQADAATSIIVTDGQLAADDLVLADVPISYGEEGFRERILERTGGKRDPIGLVLTGGSARAFAHLGVLKYLEEQGIEPDFIISNSMGSIIAMLYAAGLSPDQIISMITSGDLSTFFKLTIPLEGGLLDPSGFKGLVDSIVGSDLQIEDLDIPVMVIAQDLVTKREIRIMEGSFSDVLMASFAIPAYFPPQEYRGHLLIDGGIVNLAPIDVAYDYCDQVIVSTTFYDNDELNLRNILNIINTSFEISKRQNAANQIRTYGDRMIWIRCAVEQFSFMDFAAVEEMAAIGYESAAAEAGSLSTLYKHGLSQSVADKRSLYQVNIEHAIQNQQYFARVEQPTLSNTFTLGIHSFQTNDYPYYLRNTFDIGMEWRLATPHVELSVLGGGAFDATSNRNAEAHPLVSVDFTWYPVPPFRLSLYSALTFESRPVWYVPTLYIRQGMDWKIFSNRLFTVEFNQAFEIYQDFYTSYNGVDEDEYMLTAQFKGYVNIVDYARLNLATAYMLHSPDFSHFYQYMQVKADTRLYLIPDSTTFFLELGFFSRFSVDGKGGVPLFISDGFLTNSQEAYSRNRIDDNGGDKEGGQEPYLIILPLSFGYAFTAEPSFGELVMVDYLELSLFCDLMFRDGATPAFTTGVELQGELSLIGLQDLPMTLRVGYDQLSEDIIVSLRFTVTK</sequence>
<evidence type="ECO:0000313" key="7">
    <source>
        <dbReference type="EMBL" id="MBO8442753.1"/>
    </source>
</evidence>
<dbReference type="Gene3D" id="3.40.1090.10">
    <property type="entry name" value="Cytosolic phospholipase A2 catalytic domain"/>
    <property type="match status" value="2"/>
</dbReference>
<name>A0A9D9E837_9SPIR</name>
<reference evidence="7" key="1">
    <citation type="submission" date="2020-10" db="EMBL/GenBank/DDBJ databases">
        <authorList>
            <person name="Gilroy R."/>
        </authorList>
    </citation>
    <scope>NUCLEOTIDE SEQUENCE</scope>
    <source>
        <strain evidence="7">11167</strain>
    </source>
</reference>
<keyword evidence="1 4" id="KW-0378">Hydrolase</keyword>
<dbReference type="InterPro" id="IPR002641">
    <property type="entry name" value="PNPLA_dom"/>
</dbReference>
<organism evidence="7 8">
    <name type="scientific">Candidatus Aphodenecus pullistercoris</name>
    <dbReference type="NCBI Taxonomy" id="2840669"/>
    <lineage>
        <taxon>Bacteria</taxon>
        <taxon>Pseudomonadati</taxon>
        <taxon>Spirochaetota</taxon>
        <taxon>Spirochaetia</taxon>
        <taxon>Spirochaetales</taxon>
        <taxon>Candidatus Aphodenecus</taxon>
    </lineage>
</organism>